<dbReference type="Proteomes" id="UP000443582">
    <property type="component" value="Unassembled WGS sequence"/>
</dbReference>
<evidence type="ECO:0000256" key="1">
    <source>
        <dbReference type="SAM" id="SignalP"/>
    </source>
</evidence>
<evidence type="ECO:0000313" key="2">
    <source>
        <dbReference type="EMBL" id="RZF22964.1"/>
    </source>
</evidence>
<evidence type="ECO:0000313" key="3">
    <source>
        <dbReference type="Proteomes" id="UP000443582"/>
    </source>
</evidence>
<feature type="chain" id="PRO_5046092193" description="5'-Nucleotidase C-terminal domain-containing protein" evidence="1">
    <location>
        <begin position="23"/>
        <end position="259"/>
    </location>
</feature>
<keyword evidence="1" id="KW-0732">Signal</keyword>
<sequence>MNKINFILTFLVLLLLSNTCQTKERATSEDRVVTISVDTDDQQVVPDVDEKSSYTEYGPGQVARESVVEEVERIQTAGIIIGPNSSYNTDVMDYVSCLLKSDVKINFVAGLGKSAVVAALFSQTKKPELVKWKFFRLKDKEDIDDMLEELSLSKRAIKRSTVALYLAKPKDKTISFDTKGDIDSNIRNNIKLNKLIMNGAYKVDVTKGSPLIANKVFFFSYDKKLSVSKNHINGKMVQINMPKQNYSLVKKCEIIKENL</sequence>
<reference evidence="3" key="1">
    <citation type="journal article" date="2019" name="Int. J. Syst. Evol. Microbiol.">
        <title>Halobacteriovorax valvorus sp. nov., a novel prokaryotic predator isolated from coastal seawater of China.</title>
        <authorList>
            <person name="Chen M.-X."/>
        </authorList>
    </citation>
    <scope>NUCLEOTIDE SEQUENCE [LARGE SCALE GENOMIC DNA]</scope>
    <source>
        <strain evidence="3">BL9</strain>
    </source>
</reference>
<organism evidence="2 3">
    <name type="scientific">Halobacteriovorax vibrionivorans</name>
    <dbReference type="NCBI Taxonomy" id="2152716"/>
    <lineage>
        <taxon>Bacteria</taxon>
        <taxon>Pseudomonadati</taxon>
        <taxon>Bdellovibrionota</taxon>
        <taxon>Bacteriovoracia</taxon>
        <taxon>Bacteriovoracales</taxon>
        <taxon>Halobacteriovoraceae</taxon>
        <taxon>Halobacteriovorax</taxon>
    </lineage>
</organism>
<proteinExistence type="predicted"/>
<gene>
    <name evidence="2" type="ORF">DAY19_04105</name>
</gene>
<dbReference type="EMBL" id="QDKL01000001">
    <property type="protein sequence ID" value="RZF22964.1"/>
    <property type="molecule type" value="Genomic_DNA"/>
</dbReference>
<evidence type="ECO:0008006" key="4">
    <source>
        <dbReference type="Google" id="ProtNLM"/>
    </source>
</evidence>
<protein>
    <recommendedName>
        <fullName evidence="4">5'-Nucleotidase C-terminal domain-containing protein</fullName>
    </recommendedName>
</protein>
<dbReference type="RefSeq" id="WP_114705906.1">
    <property type="nucleotide sequence ID" value="NZ_QDKL01000001.1"/>
</dbReference>
<comment type="caution">
    <text evidence="2">The sequence shown here is derived from an EMBL/GenBank/DDBJ whole genome shotgun (WGS) entry which is preliminary data.</text>
</comment>
<name>A0ABY0IJ19_9BACT</name>
<accession>A0ABY0IJ19</accession>
<keyword evidence="3" id="KW-1185">Reference proteome</keyword>
<feature type="signal peptide" evidence="1">
    <location>
        <begin position="1"/>
        <end position="22"/>
    </location>
</feature>